<dbReference type="EMBL" id="CP071872">
    <property type="protein sequence ID" value="UNM12070.1"/>
    <property type="molecule type" value="Genomic_DNA"/>
</dbReference>
<dbReference type="InterPro" id="IPR001932">
    <property type="entry name" value="PPM-type_phosphatase-like_dom"/>
</dbReference>
<dbReference type="PANTHER" id="PTHR43156">
    <property type="entry name" value="STAGE II SPORULATION PROTEIN E-RELATED"/>
    <property type="match status" value="1"/>
</dbReference>
<dbReference type="InterPro" id="IPR029016">
    <property type="entry name" value="GAF-like_dom_sf"/>
</dbReference>
<dbReference type="SUPFAM" id="SSF81606">
    <property type="entry name" value="PP2C-like"/>
    <property type="match status" value="1"/>
</dbReference>
<protein>
    <submittedName>
        <fullName evidence="4">SpoIIE family protein phosphatase</fullName>
    </submittedName>
</protein>
<organism evidence="4 5">
    <name type="scientific">Streptomyces formicae</name>
    <dbReference type="NCBI Taxonomy" id="1616117"/>
    <lineage>
        <taxon>Bacteria</taxon>
        <taxon>Bacillati</taxon>
        <taxon>Actinomycetota</taxon>
        <taxon>Actinomycetes</taxon>
        <taxon>Kitasatosporales</taxon>
        <taxon>Streptomycetaceae</taxon>
        <taxon>Streptomyces</taxon>
    </lineage>
</organism>
<evidence type="ECO:0000256" key="1">
    <source>
        <dbReference type="ARBA" id="ARBA00022801"/>
    </source>
</evidence>
<reference evidence="4 5" key="1">
    <citation type="submission" date="2021-03" db="EMBL/GenBank/DDBJ databases">
        <title>Complete genome of Streptomyces formicae strain 1H-GS9 (DSM 100524).</title>
        <authorList>
            <person name="Atanasov K.E."/>
            <person name="Altabella T."/>
            <person name="Ferrer A."/>
        </authorList>
    </citation>
    <scope>NUCLEOTIDE SEQUENCE [LARGE SCALE GENOMIC DNA]</scope>
    <source>
        <strain evidence="4 5">1H-GS9</strain>
    </source>
</reference>
<dbReference type="SUPFAM" id="SSF55785">
    <property type="entry name" value="PYP-like sensor domain (PAS domain)"/>
    <property type="match status" value="1"/>
</dbReference>
<dbReference type="Gene3D" id="3.30.450.40">
    <property type="match status" value="1"/>
</dbReference>
<dbReference type="InterPro" id="IPR052016">
    <property type="entry name" value="Bact_Sigma-Reg"/>
</dbReference>
<sequence length="582" mass="61068">MAADRRDWFQGRHGLRTSEADSPGAWALEDALRETTAGTAVLGIDLRYLFANPSYCRITGEPQEKLAGRSPGTSAEPYLGPAEVLASVLDDGIPRTRVTGPGGGCHTTCIRMEHRGKVTGVLCIVVETEVPELYEELELARTRLAAADEAAERIGTSLDEATTCRELVEFLSPRLADAAAVDVLPPPSPGSSLRKNPNPSWMARAATAGAAELLVEDTDTGTDTSTGTDSGTGDGTGTGAATGDGGGGGGEHHPAGPAIAKALASGLPAAAHDVGARAAMLAVPLTGPSGKVFGVVQLARTESSFSGNDTLIARDAARRAGVAIGHAREFAAEQQTTVELQRALLTEPGKPHPNLEFATRYLPVGSSNLVGGDWFETVRLHYGRTLLVMGDVMGHGVDAAVEMNTYRAMLRDVAAADLPPHRVLRQLDIAISETSARPATCLLVRVDPARGIGSFSSAGHLPPVVFTGDGTVDLLDVPAGPPLGTGLGGYELVTRELTPDDTLLLFTDGLVERRDEDIDESLARLTSLRMPCTIPVDKLVDQVVRELGADKAEDDVALLAARIRRRHAAAEEQPVQGQDPRA</sequence>
<dbReference type="SUPFAM" id="SSF55781">
    <property type="entry name" value="GAF domain-like"/>
    <property type="match status" value="1"/>
</dbReference>
<dbReference type="InterPro" id="IPR036457">
    <property type="entry name" value="PPM-type-like_dom_sf"/>
</dbReference>
<name>A0ABY3WIV3_9ACTN</name>
<evidence type="ECO:0000313" key="4">
    <source>
        <dbReference type="EMBL" id="UNM12070.1"/>
    </source>
</evidence>
<accession>A0ABY3WIV3</accession>
<dbReference type="SMART" id="SM00331">
    <property type="entry name" value="PP2C_SIG"/>
    <property type="match status" value="1"/>
</dbReference>
<dbReference type="InterPro" id="IPR035965">
    <property type="entry name" value="PAS-like_dom_sf"/>
</dbReference>
<keyword evidence="1" id="KW-0378">Hydrolase</keyword>
<proteinExistence type="predicted"/>
<dbReference type="Pfam" id="PF07228">
    <property type="entry name" value="SpoIIE"/>
    <property type="match status" value="1"/>
</dbReference>
<dbReference type="PANTHER" id="PTHR43156:SF2">
    <property type="entry name" value="STAGE II SPORULATION PROTEIN E"/>
    <property type="match status" value="1"/>
</dbReference>
<gene>
    <name evidence="4" type="ORF">J4032_11445</name>
</gene>
<feature type="region of interest" description="Disordered" evidence="2">
    <location>
        <begin position="219"/>
        <end position="257"/>
    </location>
</feature>
<evidence type="ECO:0000259" key="3">
    <source>
        <dbReference type="SMART" id="SM00331"/>
    </source>
</evidence>
<dbReference type="Proteomes" id="UP000828924">
    <property type="component" value="Chromosome"/>
</dbReference>
<dbReference type="Gene3D" id="3.30.450.20">
    <property type="entry name" value="PAS domain"/>
    <property type="match status" value="1"/>
</dbReference>
<dbReference type="RefSeq" id="WP_339328988.1">
    <property type="nucleotide sequence ID" value="NZ_CP071872.1"/>
</dbReference>
<feature type="domain" description="PPM-type phosphatase" evidence="3">
    <location>
        <begin position="352"/>
        <end position="563"/>
    </location>
</feature>
<evidence type="ECO:0000256" key="2">
    <source>
        <dbReference type="SAM" id="MobiDB-lite"/>
    </source>
</evidence>
<evidence type="ECO:0000313" key="5">
    <source>
        <dbReference type="Proteomes" id="UP000828924"/>
    </source>
</evidence>
<dbReference type="Gene3D" id="3.60.40.10">
    <property type="entry name" value="PPM-type phosphatase domain"/>
    <property type="match status" value="1"/>
</dbReference>
<feature type="compositionally biased region" description="Gly residues" evidence="2">
    <location>
        <begin position="230"/>
        <end position="249"/>
    </location>
</feature>
<keyword evidence="5" id="KW-1185">Reference proteome</keyword>